<gene>
    <name evidence="2" type="ORF">LPB3_02050</name>
</gene>
<dbReference type="STRING" id="1774273.LPB03_13520"/>
<keyword evidence="1" id="KW-0175">Coiled coil</keyword>
<organism evidence="2 3">
    <name type="scientific">Polaribacter vadi</name>
    <dbReference type="NCBI Taxonomy" id="1774273"/>
    <lineage>
        <taxon>Bacteria</taxon>
        <taxon>Pseudomonadati</taxon>
        <taxon>Bacteroidota</taxon>
        <taxon>Flavobacteriia</taxon>
        <taxon>Flavobacteriales</taxon>
        <taxon>Flavobacteriaceae</taxon>
    </lineage>
</organism>
<dbReference type="RefSeq" id="WP_065317943.1">
    <property type="nucleotide sequence ID" value="NZ_CP017477.1"/>
</dbReference>
<proteinExistence type="predicted"/>
<dbReference type="AlphaFoldDB" id="A0A1B8U2A7"/>
<evidence type="ECO:0000313" key="2">
    <source>
        <dbReference type="EMBL" id="OBY66017.1"/>
    </source>
</evidence>
<reference evidence="3" key="1">
    <citation type="submission" date="2016-02" db="EMBL/GenBank/DDBJ databases">
        <authorList>
            <person name="Shin S.-K."/>
            <person name="Yi H."/>
            <person name="Kim E."/>
        </authorList>
    </citation>
    <scope>NUCLEOTIDE SEQUENCE [LARGE SCALE GENOMIC DNA]</scope>
    <source>
        <strain evidence="3">LPB0003</strain>
    </source>
</reference>
<protein>
    <submittedName>
        <fullName evidence="2">Uncharacterized protein</fullName>
    </submittedName>
</protein>
<keyword evidence="3" id="KW-1185">Reference proteome</keyword>
<name>A0A1B8U2A7_9FLAO</name>
<dbReference type="OrthoDB" id="9156487at2"/>
<evidence type="ECO:0000313" key="3">
    <source>
        <dbReference type="Proteomes" id="UP000092584"/>
    </source>
</evidence>
<comment type="caution">
    <text evidence="2">The sequence shown here is derived from an EMBL/GenBank/DDBJ whole genome shotgun (WGS) entry which is preliminary data.</text>
</comment>
<dbReference type="EMBL" id="LSFM01000007">
    <property type="protein sequence ID" value="OBY66017.1"/>
    <property type="molecule type" value="Genomic_DNA"/>
</dbReference>
<accession>A0A1B8U2A7</accession>
<feature type="coiled-coil region" evidence="1">
    <location>
        <begin position="25"/>
        <end position="52"/>
    </location>
</feature>
<dbReference type="KEGG" id="pob:LPB03_13520"/>
<dbReference type="Proteomes" id="UP000092584">
    <property type="component" value="Unassembled WGS sequence"/>
</dbReference>
<evidence type="ECO:0000256" key="1">
    <source>
        <dbReference type="SAM" id="Coils"/>
    </source>
</evidence>
<sequence length="212" mass="24552">MTLSDYINEIEFAASNVLEAIWTDNKRAEKLKTEIEQEAKIVENEYQRAIALQNYAEDPDDVMLGVGMYWDNYFGADKDVYHKNEKLTDLQQRLTAHEFSIISLCGNLLEHAKKGLSIVYGNPKKWPCGRKIGNQCLSEIIIQSRNQSAHIDEAIKKGKFRNNKIDNCFELLKNDINEIFSDYTKRDMAFEIIKILGWTDFNSFKTDLELLV</sequence>